<gene>
    <name evidence="1" type="ORF">FJTKL_11191</name>
</gene>
<proteinExistence type="predicted"/>
<keyword evidence="2" id="KW-1185">Reference proteome</keyword>
<accession>A0ABR4EI85</accession>
<reference evidence="1 2" key="1">
    <citation type="submission" date="2024-03" db="EMBL/GenBank/DDBJ databases">
        <title>A high-quality draft genome sequence of Diaporthe vaccinii, a causative agent of upright dieback and viscid rot disease in cranberry plants.</title>
        <authorList>
            <person name="Sarrasin M."/>
            <person name="Lang B.F."/>
            <person name="Burger G."/>
        </authorList>
    </citation>
    <scope>NUCLEOTIDE SEQUENCE [LARGE SCALE GENOMIC DNA]</scope>
    <source>
        <strain evidence="1 2">IS7</strain>
    </source>
</reference>
<dbReference type="Proteomes" id="UP001600888">
    <property type="component" value="Unassembled WGS sequence"/>
</dbReference>
<evidence type="ECO:0000313" key="1">
    <source>
        <dbReference type="EMBL" id="KAL2282151.1"/>
    </source>
</evidence>
<comment type="caution">
    <text evidence="1">The sequence shown here is derived from an EMBL/GenBank/DDBJ whole genome shotgun (WGS) entry which is preliminary data.</text>
</comment>
<sequence>MALPMCSVPAVFEWSDLSLWPRLPVYIGGSETVSVQLCLHLNEEKQSVGFEMQFRLQLEGKTLDETYDPITLWIYHRTVVLLIQDPAHHLPAGVSPVLHGPTTCLRLVLAIPPLILYHKDIALRRQASFQKLLGSLELLTKQKVIAIHVEQRNISSAAALQRFCEVLTNQSIKLRLQPYFAERFHDYAAASLIVHNLKEFQKDGRNDVESASIAPPYADDQEAPPPPLCAQALKKRKWTHADTGTATFNNAELLTQHKLQMEALLASQQTQTQKIQCLMEDLEGIKDLICGRSEFKEVIKQECQEDLKDNLENGLD</sequence>
<dbReference type="EMBL" id="JBAWTH010000052">
    <property type="protein sequence ID" value="KAL2282151.1"/>
    <property type="molecule type" value="Genomic_DNA"/>
</dbReference>
<evidence type="ECO:0000313" key="2">
    <source>
        <dbReference type="Proteomes" id="UP001600888"/>
    </source>
</evidence>
<organism evidence="1 2">
    <name type="scientific">Diaporthe vaccinii</name>
    <dbReference type="NCBI Taxonomy" id="105482"/>
    <lineage>
        <taxon>Eukaryota</taxon>
        <taxon>Fungi</taxon>
        <taxon>Dikarya</taxon>
        <taxon>Ascomycota</taxon>
        <taxon>Pezizomycotina</taxon>
        <taxon>Sordariomycetes</taxon>
        <taxon>Sordariomycetidae</taxon>
        <taxon>Diaporthales</taxon>
        <taxon>Diaporthaceae</taxon>
        <taxon>Diaporthe</taxon>
        <taxon>Diaporthe eres species complex</taxon>
    </lineage>
</organism>
<protein>
    <submittedName>
        <fullName evidence="1">Uncharacterized protein</fullName>
    </submittedName>
</protein>
<name>A0ABR4EI85_9PEZI</name>